<sequence>MPSLTTPPALRRVPASTSAEEVLQIIRDDGGVIVEKLADPAKLDKVWEEIQPELHAQKHVGVTFSEHSRRITGLAGKSRTFACDLLMTPLYQKVAHLLLTRKSTTYWGSEETTSTSLPQLTNAMAFWLGPGAKAQGLHRDDQCHHTRHPAKYETELGIMFACTKSRKANGATNVVPFSHKWDDERKPSLDEATPAELEVGDALMWLGSTYHGAGQNSTTDEHRLLLAAFMTPGWCRQDENQYLAIPREVIESYPEDVARVLGYYVSRPYGGFVEQMDPIDWLKTKGDYTKFIPGDLV</sequence>
<keyword evidence="2" id="KW-1185">Reference proteome</keyword>
<reference evidence="1" key="1">
    <citation type="submission" date="2021-11" db="EMBL/GenBank/DDBJ databases">
        <title>Fusarium solani-melongenae Genome sequencing and assembly.</title>
        <authorList>
            <person name="Xie S."/>
            <person name="Huang L."/>
            <person name="Zhang X."/>
        </authorList>
    </citation>
    <scope>NUCLEOTIDE SEQUENCE</scope>
    <source>
        <strain evidence="1">CRI 24-3</strain>
    </source>
</reference>
<dbReference type="EMBL" id="CP090030">
    <property type="protein sequence ID" value="UPK90038.1"/>
    <property type="molecule type" value="Genomic_DNA"/>
</dbReference>
<evidence type="ECO:0000313" key="2">
    <source>
        <dbReference type="Proteomes" id="UP000830768"/>
    </source>
</evidence>
<dbReference type="Proteomes" id="UP000830768">
    <property type="component" value="Chromosome 1"/>
</dbReference>
<proteinExistence type="predicted"/>
<evidence type="ECO:0000313" key="1">
    <source>
        <dbReference type="EMBL" id="UPK90038.1"/>
    </source>
</evidence>
<protein>
    <submittedName>
        <fullName evidence="1">Uncharacterized protein</fullName>
    </submittedName>
</protein>
<accession>A0ACD3YM94</accession>
<organism evidence="1 2">
    <name type="scientific">Fusarium solani subsp. cucurbitae</name>
    <name type="common">Neocosmosporum cucurbitae</name>
    <dbReference type="NCBI Taxonomy" id="2747967"/>
    <lineage>
        <taxon>Eukaryota</taxon>
        <taxon>Fungi</taxon>
        <taxon>Dikarya</taxon>
        <taxon>Ascomycota</taxon>
        <taxon>Pezizomycotina</taxon>
        <taxon>Sordariomycetes</taxon>
        <taxon>Hypocreomycetidae</taxon>
        <taxon>Hypocreales</taxon>
        <taxon>Nectriaceae</taxon>
        <taxon>Fusarium</taxon>
        <taxon>Fusarium solani species complex</taxon>
    </lineage>
</organism>
<name>A0ACD3YM94_FUSSC</name>
<gene>
    <name evidence="1" type="ORF">LCI18_000973</name>
</gene>